<sequence>MFTVSSFFSSSVVLLLQAPSVTPV</sequence>
<dbReference type="AlphaFoldDB" id="A0A2P2MKG2"/>
<organism evidence="1">
    <name type="scientific">Rhizophora mucronata</name>
    <name type="common">Asiatic mangrove</name>
    <dbReference type="NCBI Taxonomy" id="61149"/>
    <lineage>
        <taxon>Eukaryota</taxon>
        <taxon>Viridiplantae</taxon>
        <taxon>Streptophyta</taxon>
        <taxon>Embryophyta</taxon>
        <taxon>Tracheophyta</taxon>
        <taxon>Spermatophyta</taxon>
        <taxon>Magnoliopsida</taxon>
        <taxon>eudicotyledons</taxon>
        <taxon>Gunneridae</taxon>
        <taxon>Pentapetalae</taxon>
        <taxon>rosids</taxon>
        <taxon>fabids</taxon>
        <taxon>Malpighiales</taxon>
        <taxon>Rhizophoraceae</taxon>
        <taxon>Rhizophora</taxon>
    </lineage>
</organism>
<dbReference type="EMBL" id="GGEC01050230">
    <property type="protein sequence ID" value="MBX30714.1"/>
    <property type="molecule type" value="Transcribed_RNA"/>
</dbReference>
<evidence type="ECO:0000313" key="1">
    <source>
        <dbReference type="EMBL" id="MBX30714.1"/>
    </source>
</evidence>
<name>A0A2P2MKG2_RHIMU</name>
<protein>
    <submittedName>
        <fullName evidence="1">Uncharacterized protein</fullName>
    </submittedName>
</protein>
<accession>A0A2P2MKG2</accession>
<proteinExistence type="predicted"/>
<reference evidence="1" key="1">
    <citation type="submission" date="2018-02" db="EMBL/GenBank/DDBJ databases">
        <title>Rhizophora mucronata_Transcriptome.</title>
        <authorList>
            <person name="Meera S.P."/>
            <person name="Sreeshan A."/>
            <person name="Augustine A."/>
        </authorList>
    </citation>
    <scope>NUCLEOTIDE SEQUENCE</scope>
    <source>
        <tissue evidence="1">Leaf</tissue>
    </source>
</reference>